<proteinExistence type="predicted"/>
<comment type="caution">
    <text evidence="1">The sequence shown here is derived from an EMBL/GenBank/DDBJ whole genome shotgun (WGS) entry which is preliminary data.</text>
</comment>
<dbReference type="Proteomes" id="UP001227268">
    <property type="component" value="Unassembled WGS sequence"/>
</dbReference>
<reference evidence="1" key="1">
    <citation type="submission" date="2023-04" db="EMBL/GenBank/DDBJ databases">
        <title>Draft Genome sequencing of Naganishia species isolated from polar environments using Oxford Nanopore Technology.</title>
        <authorList>
            <person name="Leo P."/>
            <person name="Venkateswaran K."/>
        </authorList>
    </citation>
    <scope>NUCLEOTIDE SEQUENCE</scope>
    <source>
        <strain evidence="1">MNA-CCFEE 5423</strain>
    </source>
</reference>
<accession>A0ACC2VVE6</accession>
<sequence>MAEPGSVIAAPHTTTPSIQSIKECLRRCERLFAHNTDEQSTPEEEWTQVMTKKHRGGTRWTGGDVRRSLFSDNKAFVQGIYVVAMGFRHHAETLNKQFSPITTYQDVAFLCEASTKQVYIVNWRVLRARTEIPNSYSNDYGTGSLEREEILWLQTDWGGPMTAIKVAADAIL</sequence>
<name>A0ACC2VVE6_9TREE</name>
<evidence type="ECO:0000313" key="1">
    <source>
        <dbReference type="EMBL" id="KAJ9102566.1"/>
    </source>
</evidence>
<protein>
    <submittedName>
        <fullName evidence="1">Uncharacterized protein</fullName>
    </submittedName>
</protein>
<evidence type="ECO:0000313" key="2">
    <source>
        <dbReference type="Proteomes" id="UP001227268"/>
    </source>
</evidence>
<organism evidence="1 2">
    <name type="scientific">Naganishia friedmannii</name>
    <dbReference type="NCBI Taxonomy" id="89922"/>
    <lineage>
        <taxon>Eukaryota</taxon>
        <taxon>Fungi</taxon>
        <taxon>Dikarya</taxon>
        <taxon>Basidiomycota</taxon>
        <taxon>Agaricomycotina</taxon>
        <taxon>Tremellomycetes</taxon>
        <taxon>Filobasidiales</taxon>
        <taxon>Filobasidiaceae</taxon>
        <taxon>Naganishia</taxon>
    </lineage>
</organism>
<keyword evidence="2" id="KW-1185">Reference proteome</keyword>
<dbReference type="EMBL" id="JASBWT010000008">
    <property type="protein sequence ID" value="KAJ9102566.1"/>
    <property type="molecule type" value="Genomic_DNA"/>
</dbReference>
<gene>
    <name evidence="1" type="ORF">QFC21_002967</name>
</gene>